<dbReference type="OrthoDB" id="608866at2759"/>
<organism evidence="2 3">
    <name type="scientific">Fasciolopsis buskii</name>
    <dbReference type="NCBI Taxonomy" id="27845"/>
    <lineage>
        <taxon>Eukaryota</taxon>
        <taxon>Metazoa</taxon>
        <taxon>Spiralia</taxon>
        <taxon>Lophotrochozoa</taxon>
        <taxon>Platyhelminthes</taxon>
        <taxon>Trematoda</taxon>
        <taxon>Digenea</taxon>
        <taxon>Plagiorchiida</taxon>
        <taxon>Echinostomata</taxon>
        <taxon>Echinostomatoidea</taxon>
        <taxon>Fasciolidae</taxon>
        <taxon>Fasciolopsis</taxon>
    </lineage>
</organism>
<sequence length="282" mass="32096">MSLLVPGTGHAAAGGDRLSSKELRRLMCSLLSLIENSSAADLEKLVFNTYKTISMVQQTLDRFPHESAAYPVSSATRMQHQFDENVHSVLNSLKLVLAKMRSLHTVCSYLEQARGDESEKNDDFVTSTSKRRRLRGSSIVSTHCPLTVRTLLNSRNFKQFVGPSCTPATTPKMPCVEKEWIVRLSNSNVTNKRVPWSVEESIALWHGVFHEPGRKNWAEIWRRSFRRSIRSQVHLKDRWRALEKNPTVYETIANAYQSWADEHKQVQPNGSFLLPVPVIIHS</sequence>
<dbReference type="Gene3D" id="1.10.246.220">
    <property type="match status" value="1"/>
</dbReference>
<evidence type="ECO:0000313" key="2">
    <source>
        <dbReference type="EMBL" id="KAA0184025.1"/>
    </source>
</evidence>
<dbReference type="AlphaFoldDB" id="A0A8E0RJ40"/>
<keyword evidence="3" id="KW-1185">Reference proteome</keyword>
<dbReference type="Proteomes" id="UP000728185">
    <property type="component" value="Unassembled WGS sequence"/>
</dbReference>
<protein>
    <recommendedName>
        <fullName evidence="1">Myb-like domain-containing protein</fullName>
    </recommendedName>
</protein>
<evidence type="ECO:0000259" key="1">
    <source>
        <dbReference type="PROSITE" id="PS50090"/>
    </source>
</evidence>
<dbReference type="InterPro" id="IPR009057">
    <property type="entry name" value="Homeodomain-like_sf"/>
</dbReference>
<name>A0A8E0RJ40_9TREM</name>
<evidence type="ECO:0000313" key="3">
    <source>
        <dbReference type="Proteomes" id="UP000728185"/>
    </source>
</evidence>
<feature type="domain" description="Myb-like" evidence="1">
    <location>
        <begin position="188"/>
        <end position="243"/>
    </location>
</feature>
<accession>A0A8E0RJ40</accession>
<dbReference type="PROSITE" id="PS50090">
    <property type="entry name" value="MYB_LIKE"/>
    <property type="match status" value="1"/>
</dbReference>
<reference evidence="2" key="1">
    <citation type="submission" date="2019-05" db="EMBL/GenBank/DDBJ databases">
        <title>Annotation for the trematode Fasciolopsis buski.</title>
        <authorList>
            <person name="Choi Y.-J."/>
        </authorList>
    </citation>
    <scope>NUCLEOTIDE SEQUENCE</scope>
    <source>
        <strain evidence="2">HT</strain>
        <tissue evidence="2">Whole worm</tissue>
    </source>
</reference>
<dbReference type="EMBL" id="LUCM01011402">
    <property type="protein sequence ID" value="KAA0184025.1"/>
    <property type="molecule type" value="Genomic_DNA"/>
</dbReference>
<proteinExistence type="predicted"/>
<dbReference type="InterPro" id="IPR001005">
    <property type="entry name" value="SANT/Myb"/>
</dbReference>
<dbReference type="CDD" id="cd11660">
    <property type="entry name" value="SANT_TRF"/>
    <property type="match status" value="1"/>
</dbReference>
<comment type="caution">
    <text evidence="2">The sequence shown here is derived from an EMBL/GenBank/DDBJ whole genome shotgun (WGS) entry which is preliminary data.</text>
</comment>
<gene>
    <name evidence="2" type="ORF">FBUS_08533</name>
</gene>
<dbReference type="SUPFAM" id="SSF46689">
    <property type="entry name" value="Homeodomain-like"/>
    <property type="match status" value="1"/>
</dbReference>